<name>A0A951QTJ6_9CYAN</name>
<protein>
    <submittedName>
        <fullName evidence="1">Glycosyltransferase family 47 protein</fullName>
    </submittedName>
</protein>
<organism evidence="1 2">
    <name type="scientific">Cyanomargarita calcarea GSE-NOS-MK-12-04C</name>
    <dbReference type="NCBI Taxonomy" id="2839659"/>
    <lineage>
        <taxon>Bacteria</taxon>
        <taxon>Bacillati</taxon>
        <taxon>Cyanobacteriota</taxon>
        <taxon>Cyanophyceae</taxon>
        <taxon>Nostocales</taxon>
        <taxon>Cyanomargaritaceae</taxon>
        <taxon>Cyanomargarita</taxon>
    </lineage>
</organism>
<comment type="caution">
    <text evidence="1">The sequence shown here is derived from an EMBL/GenBank/DDBJ whole genome shotgun (WGS) entry which is preliminary data.</text>
</comment>
<gene>
    <name evidence="1" type="ORF">KME60_24995</name>
</gene>
<reference evidence="1" key="2">
    <citation type="journal article" date="2022" name="Microbiol. Resour. Announc.">
        <title>Metagenome Sequencing to Explore Phylogenomics of Terrestrial Cyanobacteria.</title>
        <authorList>
            <person name="Ward R.D."/>
            <person name="Stajich J.E."/>
            <person name="Johansen J.R."/>
            <person name="Huntemann M."/>
            <person name="Clum A."/>
            <person name="Foster B."/>
            <person name="Foster B."/>
            <person name="Roux S."/>
            <person name="Palaniappan K."/>
            <person name="Varghese N."/>
            <person name="Mukherjee S."/>
            <person name="Reddy T.B.K."/>
            <person name="Daum C."/>
            <person name="Copeland A."/>
            <person name="Chen I.A."/>
            <person name="Ivanova N.N."/>
            <person name="Kyrpides N.C."/>
            <person name="Shapiro N."/>
            <person name="Eloe-Fadrosh E.A."/>
            <person name="Pietrasiak N."/>
        </authorList>
    </citation>
    <scope>NUCLEOTIDE SEQUENCE</scope>
    <source>
        <strain evidence="1">GSE-NOS-MK-12-04C</strain>
    </source>
</reference>
<sequence length="370" mass="42522">MSNVQSYPNQYYIYTRQNQQPIPWNIYDAHPPFEIGLAAYVSKVLQAMEKHLDVSGLVFYITWDKIDEMPSYGQNVVVIILGDEWYRIPKYAHKVGAIFKCIGTHPILGCNPLLKPSYLNILTLIQFLRLLIFRLPGLVSYHFHKLKSLLFGTDKVAAIYEIPLGYNNSKDLPIKVIHERFYDAYFSGSVVHIPYSLWSLKRWLGTPKTLARQLMVASLNNFQKKHPNFNVELAITSGYYASTSKDASSYPETMMNTKICLVPRGTSFETTRLFEGMKYGCIVVTEALPSRWYLDGSPAIQIKDWRDLEAVLEKLLENKQLMEKMHQDSLDWWNTRCSEVVVGDYIASSLNILLQGQEKAAISESKFNYS</sequence>
<proteinExistence type="predicted"/>
<dbReference type="EMBL" id="JAHHGZ010000032">
    <property type="protein sequence ID" value="MBW4670585.1"/>
    <property type="molecule type" value="Genomic_DNA"/>
</dbReference>
<dbReference type="Proteomes" id="UP000729701">
    <property type="component" value="Unassembled WGS sequence"/>
</dbReference>
<dbReference type="AlphaFoldDB" id="A0A951QTJ6"/>
<evidence type="ECO:0000313" key="1">
    <source>
        <dbReference type="EMBL" id="MBW4670585.1"/>
    </source>
</evidence>
<accession>A0A951QTJ6</accession>
<reference evidence="1" key="1">
    <citation type="submission" date="2021-05" db="EMBL/GenBank/DDBJ databases">
        <authorList>
            <person name="Pietrasiak N."/>
            <person name="Ward R."/>
            <person name="Stajich J.E."/>
            <person name="Kurbessoian T."/>
        </authorList>
    </citation>
    <scope>NUCLEOTIDE SEQUENCE</scope>
    <source>
        <strain evidence="1">GSE-NOS-MK-12-04C</strain>
    </source>
</reference>
<evidence type="ECO:0000313" key="2">
    <source>
        <dbReference type="Proteomes" id="UP000729701"/>
    </source>
</evidence>